<keyword evidence="3" id="KW-1185">Reference proteome</keyword>
<evidence type="ECO:0000256" key="1">
    <source>
        <dbReference type="SAM" id="MobiDB-lite"/>
    </source>
</evidence>
<dbReference type="Proteomes" id="UP000078463">
    <property type="component" value="Chromosome"/>
</dbReference>
<dbReference type="AlphaFoldDB" id="A0A191UDW9"/>
<reference evidence="3" key="1">
    <citation type="submission" date="2016-05" db="EMBL/GenBank/DDBJ databases">
        <title>Polynucleobacter sp. QLW-P1FAT50C-4 genome.</title>
        <authorList>
            <person name="Hahn M.W."/>
        </authorList>
    </citation>
    <scope>NUCLEOTIDE SEQUENCE [LARGE SCALE GENOMIC DNA]</scope>
    <source>
        <strain evidence="3">QLW-P1FAT50C-4</strain>
    </source>
</reference>
<evidence type="ECO:0000313" key="2">
    <source>
        <dbReference type="EMBL" id="ANI99081.1"/>
    </source>
</evidence>
<evidence type="ECO:0000313" key="3">
    <source>
        <dbReference type="Proteomes" id="UP000078463"/>
    </source>
</evidence>
<proteinExistence type="predicted"/>
<protein>
    <submittedName>
        <fullName evidence="2">Uncharacterized protein</fullName>
    </submittedName>
</protein>
<dbReference type="STRING" id="1743168.A8O14_02615"/>
<accession>A0A191UDW9</accession>
<organism evidence="2 3">
    <name type="scientific">Polynucleobacter wuianus</name>
    <dbReference type="NCBI Taxonomy" id="1743168"/>
    <lineage>
        <taxon>Bacteria</taxon>
        <taxon>Pseudomonadati</taxon>
        <taxon>Pseudomonadota</taxon>
        <taxon>Betaproteobacteria</taxon>
        <taxon>Burkholderiales</taxon>
        <taxon>Burkholderiaceae</taxon>
        <taxon>Polynucleobacter</taxon>
    </lineage>
</organism>
<name>A0A191UDW9_9BURK</name>
<feature type="region of interest" description="Disordered" evidence="1">
    <location>
        <begin position="1"/>
        <end position="20"/>
    </location>
</feature>
<dbReference type="RefSeq" id="WP_068948086.1">
    <property type="nucleotide sequence ID" value="NZ_CP015922.1"/>
</dbReference>
<gene>
    <name evidence="2" type="ORF">A8O14_02615</name>
</gene>
<dbReference type="EMBL" id="CP015922">
    <property type="protein sequence ID" value="ANI99081.1"/>
    <property type="molecule type" value="Genomic_DNA"/>
</dbReference>
<dbReference type="KEGG" id="pwu:A8O14_02615"/>
<sequence>MAKIDFKENGSKGVERSKDGAQEAKEPIIIGAFSPAKALLQMVDKFGDQLSASDLRALDSDQWYVSSLAEQWSEVTSNLSVFISDDHHKAKNGKSSIGLYATCSQSTPNLLLLISRGFEEIDCLIRLNEITQECLNDLKGESA</sequence>